<protein>
    <submittedName>
        <fullName evidence="1">Uncharacterized protein</fullName>
    </submittedName>
</protein>
<accession>A0AC60QA15</accession>
<evidence type="ECO:0000313" key="1">
    <source>
        <dbReference type="EMBL" id="KAG0430866.1"/>
    </source>
</evidence>
<reference evidence="1 2" key="1">
    <citation type="journal article" date="2020" name="Cell">
        <title>Large-Scale Comparative Analyses of Tick Genomes Elucidate Their Genetic Diversity and Vector Capacities.</title>
        <authorList>
            <consortium name="Tick Genome and Microbiome Consortium (TIGMIC)"/>
            <person name="Jia N."/>
            <person name="Wang J."/>
            <person name="Shi W."/>
            <person name="Du L."/>
            <person name="Sun Y."/>
            <person name="Zhan W."/>
            <person name="Jiang J.F."/>
            <person name="Wang Q."/>
            <person name="Zhang B."/>
            <person name="Ji P."/>
            <person name="Bell-Sakyi L."/>
            <person name="Cui X.M."/>
            <person name="Yuan T.T."/>
            <person name="Jiang B.G."/>
            <person name="Yang W.F."/>
            <person name="Lam T.T."/>
            <person name="Chang Q.C."/>
            <person name="Ding S.J."/>
            <person name="Wang X.J."/>
            <person name="Zhu J.G."/>
            <person name="Ruan X.D."/>
            <person name="Zhao L."/>
            <person name="Wei J.T."/>
            <person name="Ye R.Z."/>
            <person name="Que T.C."/>
            <person name="Du C.H."/>
            <person name="Zhou Y.H."/>
            <person name="Cheng J.X."/>
            <person name="Dai P.F."/>
            <person name="Guo W.B."/>
            <person name="Han X.H."/>
            <person name="Huang E.J."/>
            <person name="Li L.F."/>
            <person name="Wei W."/>
            <person name="Gao Y.C."/>
            <person name="Liu J.Z."/>
            <person name="Shao H.Z."/>
            <person name="Wang X."/>
            <person name="Wang C.C."/>
            <person name="Yang T.C."/>
            <person name="Huo Q.B."/>
            <person name="Li W."/>
            <person name="Chen H.Y."/>
            <person name="Chen S.E."/>
            <person name="Zhou L.G."/>
            <person name="Ni X.B."/>
            <person name="Tian J.H."/>
            <person name="Sheng Y."/>
            <person name="Liu T."/>
            <person name="Pan Y.S."/>
            <person name="Xia L.Y."/>
            <person name="Li J."/>
            <person name="Zhao F."/>
            <person name="Cao W.C."/>
        </authorList>
    </citation>
    <scope>NUCLEOTIDE SEQUENCE [LARGE SCALE GENOMIC DNA]</scope>
    <source>
        <strain evidence="1">Iper-2018</strain>
    </source>
</reference>
<organism evidence="1 2">
    <name type="scientific">Ixodes persulcatus</name>
    <name type="common">Taiga tick</name>
    <dbReference type="NCBI Taxonomy" id="34615"/>
    <lineage>
        <taxon>Eukaryota</taxon>
        <taxon>Metazoa</taxon>
        <taxon>Ecdysozoa</taxon>
        <taxon>Arthropoda</taxon>
        <taxon>Chelicerata</taxon>
        <taxon>Arachnida</taxon>
        <taxon>Acari</taxon>
        <taxon>Parasitiformes</taxon>
        <taxon>Ixodida</taxon>
        <taxon>Ixodoidea</taxon>
        <taxon>Ixodidae</taxon>
        <taxon>Ixodinae</taxon>
        <taxon>Ixodes</taxon>
    </lineage>
</organism>
<dbReference type="EMBL" id="JABSTQ010009282">
    <property type="protein sequence ID" value="KAG0430866.1"/>
    <property type="molecule type" value="Genomic_DNA"/>
</dbReference>
<dbReference type="Proteomes" id="UP000805193">
    <property type="component" value="Unassembled WGS sequence"/>
</dbReference>
<keyword evidence="2" id="KW-1185">Reference proteome</keyword>
<proteinExistence type="predicted"/>
<sequence length="142" mass="16337">MHFKTRKWYKRVIFHLIDIAVVNSWLLYRRLTPGCTMQLGKFKLSVATGLIQAKARAVEQPGSSCSEFPTAPKRRLPVKASSVMTDVRYDQVGHFPRQDAATAQRCKMTECKRKSTYICQKCKVNLCIDGRSDCFFRFHNDA</sequence>
<name>A0AC60QA15_IXOPE</name>
<evidence type="ECO:0000313" key="2">
    <source>
        <dbReference type="Proteomes" id="UP000805193"/>
    </source>
</evidence>
<gene>
    <name evidence="1" type="ORF">HPB47_022323</name>
</gene>
<comment type="caution">
    <text evidence="1">The sequence shown here is derived from an EMBL/GenBank/DDBJ whole genome shotgun (WGS) entry which is preliminary data.</text>
</comment>